<dbReference type="GO" id="GO:0033314">
    <property type="term" value="P:mitotic DNA replication checkpoint signaling"/>
    <property type="evidence" value="ECO:0007669"/>
    <property type="project" value="TreeGrafter"/>
</dbReference>
<comment type="subcellular location">
    <subcellularLocation>
        <location evidence="1">Nucleus speckle</location>
    </subcellularLocation>
</comment>
<evidence type="ECO:0000256" key="6">
    <source>
        <dbReference type="ARBA" id="ARBA00023242"/>
    </source>
</evidence>
<dbReference type="GO" id="GO:0005681">
    <property type="term" value="C:spliceosomal complex"/>
    <property type="evidence" value="ECO:0007669"/>
    <property type="project" value="InterPro"/>
</dbReference>
<evidence type="ECO:0000259" key="8">
    <source>
        <dbReference type="Pfam" id="PF23406"/>
    </source>
</evidence>
<comment type="caution">
    <text evidence="9">The sequence shown here is derived from an EMBL/GenBank/DDBJ whole genome shotgun (WGS) entry which is preliminary data.</text>
</comment>
<dbReference type="InterPro" id="IPR059039">
    <property type="entry name" value="ZNF380_CC"/>
</dbReference>
<dbReference type="Pfam" id="PF23406">
    <property type="entry name" value="ZNF380_CC"/>
    <property type="match status" value="1"/>
</dbReference>
<dbReference type="PANTHER" id="PTHR13278:SF0">
    <property type="entry name" value="ZINC FINGER PROTEIN 830"/>
    <property type="match status" value="1"/>
</dbReference>
<organism evidence="9 10">
    <name type="scientific">Gigaspora rosea</name>
    <dbReference type="NCBI Taxonomy" id="44941"/>
    <lineage>
        <taxon>Eukaryota</taxon>
        <taxon>Fungi</taxon>
        <taxon>Fungi incertae sedis</taxon>
        <taxon>Mucoromycota</taxon>
        <taxon>Glomeromycotina</taxon>
        <taxon>Glomeromycetes</taxon>
        <taxon>Diversisporales</taxon>
        <taxon>Gigasporaceae</taxon>
        <taxon>Gigaspora</taxon>
    </lineage>
</organism>
<reference evidence="9 10" key="1">
    <citation type="submission" date="2018-06" db="EMBL/GenBank/DDBJ databases">
        <title>Comparative genomics reveals the genomic features of Rhizophagus irregularis, R. cerebriforme, R. diaphanum and Gigaspora rosea, and their symbiotic lifestyle signature.</title>
        <authorList>
            <person name="Morin E."/>
            <person name="San Clemente H."/>
            <person name="Chen E.C.H."/>
            <person name="De La Providencia I."/>
            <person name="Hainaut M."/>
            <person name="Kuo A."/>
            <person name="Kohler A."/>
            <person name="Murat C."/>
            <person name="Tang N."/>
            <person name="Roy S."/>
            <person name="Loubradou J."/>
            <person name="Henrissat B."/>
            <person name="Grigoriev I.V."/>
            <person name="Corradi N."/>
            <person name="Roux C."/>
            <person name="Martin F.M."/>
        </authorList>
    </citation>
    <scope>NUCLEOTIDE SEQUENCE [LARGE SCALE GENOMIC DNA]</scope>
    <source>
        <strain evidence="9 10">DAOM 194757</strain>
    </source>
</reference>
<gene>
    <name evidence="9" type="ORF">C2G38_2043992</name>
</gene>
<dbReference type="STRING" id="44941.A0A397UKQ5"/>
<evidence type="ECO:0000256" key="3">
    <source>
        <dbReference type="ARBA" id="ARBA00022723"/>
    </source>
</evidence>
<evidence type="ECO:0000256" key="5">
    <source>
        <dbReference type="ARBA" id="ARBA00022833"/>
    </source>
</evidence>
<dbReference type="GO" id="GO:0003676">
    <property type="term" value="F:nucleic acid binding"/>
    <property type="evidence" value="ECO:0007669"/>
    <property type="project" value="InterPro"/>
</dbReference>
<keyword evidence="3" id="KW-0479">Metal-binding</keyword>
<evidence type="ECO:0000256" key="7">
    <source>
        <dbReference type="SAM" id="MobiDB-lite"/>
    </source>
</evidence>
<keyword evidence="6" id="KW-0539">Nucleus</keyword>
<keyword evidence="5" id="KW-0862">Zinc</keyword>
<evidence type="ECO:0000256" key="4">
    <source>
        <dbReference type="ARBA" id="ARBA00022771"/>
    </source>
</evidence>
<accession>A0A397UKQ5</accession>
<evidence type="ECO:0000313" key="10">
    <source>
        <dbReference type="Proteomes" id="UP000266673"/>
    </source>
</evidence>
<feature type="compositionally biased region" description="Basic and acidic residues" evidence="7">
    <location>
        <begin position="51"/>
        <end position="68"/>
    </location>
</feature>
<dbReference type="OrthoDB" id="77607at2759"/>
<evidence type="ECO:0000313" key="9">
    <source>
        <dbReference type="EMBL" id="RIB09818.1"/>
    </source>
</evidence>
<name>A0A397UKQ5_9GLOM</name>
<sequence length="233" mass="26869">MQENSKKRSIGTKGKITGSDNIDDDNIKKVVEVESEDSPDDQVDAQVKRIKVNDKSVAERSNSDDTKVNVKPIKSGLPSDFFDNDSSKSVEVPPSDSTEKPSKDNSTLPADFFDNSSKTSSSQQEKSADEIEEEWVLFQKLISKETQVSNQIAYEDEEELQRDRDEMLEREQEMCFKRSERLKEVAKKVRETREQKMIDIVKKDIDESDDDNDEDVGDDFENEWMDWRAQRIL</sequence>
<feature type="region of interest" description="Disordered" evidence="7">
    <location>
        <begin position="1"/>
        <end position="130"/>
    </location>
</feature>
<dbReference type="Proteomes" id="UP000266673">
    <property type="component" value="Unassembled WGS sequence"/>
</dbReference>
<feature type="compositionally biased region" description="Low complexity" evidence="7">
    <location>
        <begin position="116"/>
        <end position="125"/>
    </location>
</feature>
<dbReference type="GO" id="GO:0044773">
    <property type="term" value="P:mitotic DNA damage checkpoint signaling"/>
    <property type="evidence" value="ECO:0007669"/>
    <property type="project" value="TreeGrafter"/>
</dbReference>
<dbReference type="PANTHER" id="PTHR13278">
    <property type="entry name" value="ZINC FINGER PROTEIN 830"/>
    <property type="match status" value="1"/>
</dbReference>
<keyword evidence="10" id="KW-1185">Reference proteome</keyword>
<evidence type="ECO:0000256" key="2">
    <source>
        <dbReference type="ARBA" id="ARBA00022473"/>
    </source>
</evidence>
<feature type="compositionally biased region" description="Acidic residues" evidence="7">
    <location>
        <begin position="33"/>
        <end position="43"/>
    </location>
</feature>
<evidence type="ECO:0000256" key="1">
    <source>
        <dbReference type="ARBA" id="ARBA00004324"/>
    </source>
</evidence>
<dbReference type="EMBL" id="QKWP01001322">
    <property type="protein sequence ID" value="RIB09818.1"/>
    <property type="molecule type" value="Genomic_DNA"/>
</dbReference>
<protein>
    <recommendedName>
        <fullName evidence="8">ZNF380 coiled-coil domain-containing protein</fullName>
    </recommendedName>
</protein>
<dbReference type="InterPro" id="IPR040050">
    <property type="entry name" value="ZNF830-like"/>
</dbReference>
<keyword evidence="2" id="KW-0217">Developmental protein</keyword>
<dbReference type="AlphaFoldDB" id="A0A397UKQ5"/>
<proteinExistence type="predicted"/>
<feature type="domain" description="ZNF380 coiled-coil" evidence="8">
    <location>
        <begin position="108"/>
        <end position="186"/>
    </location>
</feature>
<dbReference type="GO" id="GO:0008270">
    <property type="term" value="F:zinc ion binding"/>
    <property type="evidence" value="ECO:0007669"/>
    <property type="project" value="UniProtKB-KW"/>
</dbReference>
<dbReference type="GO" id="GO:0033260">
    <property type="term" value="P:nuclear DNA replication"/>
    <property type="evidence" value="ECO:0007669"/>
    <property type="project" value="TreeGrafter"/>
</dbReference>
<keyword evidence="4" id="KW-0863">Zinc-finger</keyword>